<gene>
    <name evidence="2" type="ORF">HJC23_005946</name>
</gene>
<accession>A0ABD3R051</accession>
<dbReference type="Proteomes" id="UP001516023">
    <property type="component" value="Unassembled WGS sequence"/>
</dbReference>
<dbReference type="EMBL" id="JABMIG020000002">
    <property type="protein sequence ID" value="KAL3805702.1"/>
    <property type="molecule type" value="Genomic_DNA"/>
</dbReference>
<dbReference type="AlphaFoldDB" id="A0ABD3R051"/>
<proteinExistence type="predicted"/>
<feature type="region of interest" description="Disordered" evidence="1">
    <location>
        <begin position="1"/>
        <end position="26"/>
    </location>
</feature>
<evidence type="ECO:0000256" key="1">
    <source>
        <dbReference type="SAM" id="MobiDB-lite"/>
    </source>
</evidence>
<evidence type="ECO:0000313" key="3">
    <source>
        <dbReference type="Proteomes" id="UP001516023"/>
    </source>
</evidence>
<keyword evidence="3" id="KW-1185">Reference proteome</keyword>
<evidence type="ECO:0000313" key="2">
    <source>
        <dbReference type="EMBL" id="KAL3805702.1"/>
    </source>
</evidence>
<comment type="caution">
    <text evidence="2">The sequence shown here is derived from an EMBL/GenBank/DDBJ whole genome shotgun (WGS) entry which is preliminary data.</text>
</comment>
<reference evidence="2 3" key="1">
    <citation type="journal article" date="2020" name="G3 (Bethesda)">
        <title>Improved Reference Genome for Cyclotella cryptica CCMP332, a Model for Cell Wall Morphogenesis, Salinity Adaptation, and Lipid Production in Diatoms (Bacillariophyta).</title>
        <authorList>
            <person name="Roberts W.R."/>
            <person name="Downey K.M."/>
            <person name="Ruck E.C."/>
            <person name="Traller J.C."/>
            <person name="Alverson A.J."/>
        </authorList>
    </citation>
    <scope>NUCLEOTIDE SEQUENCE [LARGE SCALE GENOMIC DNA]</scope>
    <source>
        <strain evidence="2 3">CCMP332</strain>
    </source>
</reference>
<name>A0ABD3R051_9STRA</name>
<organism evidence="2 3">
    <name type="scientific">Cyclotella cryptica</name>
    <dbReference type="NCBI Taxonomy" id="29204"/>
    <lineage>
        <taxon>Eukaryota</taxon>
        <taxon>Sar</taxon>
        <taxon>Stramenopiles</taxon>
        <taxon>Ochrophyta</taxon>
        <taxon>Bacillariophyta</taxon>
        <taxon>Coscinodiscophyceae</taxon>
        <taxon>Thalassiosirophycidae</taxon>
        <taxon>Stephanodiscales</taxon>
        <taxon>Stephanodiscaceae</taxon>
        <taxon>Cyclotella</taxon>
    </lineage>
</organism>
<protein>
    <submittedName>
        <fullName evidence="2">Uncharacterized protein</fullName>
    </submittedName>
</protein>
<sequence length="430" mass="47643">MNSPPTGKDGVPDGAPKVGTALETTRETYEDEFSLAAGDSSLTRWSDLSGGLDVNVLASPPLKLQHSTYSKVERISNPLRSSLVDDDYDDELFNYFNSSRNPSNHSHLPRDFQNNPHCWIVDNEAVPILPSFYPLLKSSVSIPNGSARGIAERIQSVLCTRSIVATYDSRKAKADCTTKNNVNFRIRLYRGNGNENHSITVEIQRREGFDLMYHKDVYAIFDAAEGKIADSTLDETPVYYRDDCTKNAHEGKKSSLTLLSDLLCPEKGGETVEGMQLALLVLTSLTSVDKMGRVAAQISKDILYSAEFTKLRDAVFFNICSNQHTHRVMLQSLEILANLTSSLHGTSESFQLSPRSSLVHRLISLVENADVDPRAADLSCLILKNTKACQALKEHENVRLMRALKKAASCGKDIHADLELHSQQCLELLP</sequence>